<evidence type="ECO:0000313" key="3">
    <source>
        <dbReference type="EMBL" id="GAA4064464.1"/>
    </source>
</evidence>
<dbReference type="RefSeq" id="WP_344815366.1">
    <property type="nucleotide sequence ID" value="NZ_BAABCT010000001.1"/>
</dbReference>
<dbReference type="Proteomes" id="UP001500367">
    <property type="component" value="Unassembled WGS sequence"/>
</dbReference>
<feature type="signal peptide" evidence="1">
    <location>
        <begin position="1"/>
        <end position="21"/>
    </location>
</feature>
<keyword evidence="1" id="KW-0732">Signal</keyword>
<protein>
    <recommendedName>
        <fullName evidence="2">SusE outer membrane protein domain-containing protein</fullName>
    </recommendedName>
</protein>
<dbReference type="InterPro" id="IPR025970">
    <property type="entry name" value="SusE"/>
</dbReference>
<dbReference type="Gene3D" id="2.60.40.3620">
    <property type="match status" value="2"/>
</dbReference>
<dbReference type="PROSITE" id="PS51257">
    <property type="entry name" value="PROKAR_LIPOPROTEIN"/>
    <property type="match status" value="1"/>
</dbReference>
<sequence>MKKIFLSLILLAGTITSIVSCSDENLDPQASSSSINMTSPAGGSFNLTGSTAGNTAFTSKWSSANFGFSASVTYSLQAVKSTESFSNSSQAIVLGTYSSDADVNEKAVTERILNNLLLSAGGSIGTSGSFKLRIIGKPSTQLSSSTNGVSAVSNEVTITATPYDTFDEFERLYVPGGYQSASGYGNDWSPDNVNVAKLFSAGNDGKYEGFVWMDVSNPAFKFCPVPAWSGDKGDIAENPNTFTTLVQSGGKDIKPTEGAGTYFLTVNWNANTYSIGKRQVAIIGQATPNGWGSPTYLTFDENPSSPYYQMYTLDLALTNDEFLIRLKDDWSVKMGTLSGNTENTTTGGQYKIKLNGGNMKVPTAGNYKVVLDIRNSANYNLRLMPI</sequence>
<keyword evidence="4" id="KW-1185">Reference proteome</keyword>
<evidence type="ECO:0000313" key="4">
    <source>
        <dbReference type="Proteomes" id="UP001500367"/>
    </source>
</evidence>
<name>A0ABP7VE26_9FLAO</name>
<evidence type="ECO:0000256" key="1">
    <source>
        <dbReference type="SAM" id="SignalP"/>
    </source>
</evidence>
<dbReference type="CDD" id="cd12967">
    <property type="entry name" value="CBM_SusE-F_like_u1"/>
    <property type="match status" value="1"/>
</dbReference>
<comment type="caution">
    <text evidence="3">The sequence shown here is derived from an EMBL/GenBank/DDBJ whole genome shotgun (WGS) entry which is preliminary data.</text>
</comment>
<dbReference type="EMBL" id="BAABCT010000001">
    <property type="protein sequence ID" value="GAA4064464.1"/>
    <property type="molecule type" value="Genomic_DNA"/>
</dbReference>
<reference evidence="4" key="1">
    <citation type="journal article" date="2019" name="Int. J. Syst. Evol. Microbiol.">
        <title>The Global Catalogue of Microorganisms (GCM) 10K type strain sequencing project: providing services to taxonomists for standard genome sequencing and annotation.</title>
        <authorList>
            <consortium name="The Broad Institute Genomics Platform"/>
            <consortium name="The Broad Institute Genome Sequencing Center for Infectious Disease"/>
            <person name="Wu L."/>
            <person name="Ma J."/>
        </authorList>
    </citation>
    <scope>NUCLEOTIDE SEQUENCE [LARGE SCALE GENOMIC DNA]</scope>
    <source>
        <strain evidence="4">JCM 17069</strain>
    </source>
</reference>
<dbReference type="Pfam" id="PF14292">
    <property type="entry name" value="SusE"/>
    <property type="match status" value="1"/>
</dbReference>
<organism evidence="3 4">
    <name type="scientific">Flavobacterium cheonanense</name>
    <dbReference type="NCBI Taxonomy" id="706183"/>
    <lineage>
        <taxon>Bacteria</taxon>
        <taxon>Pseudomonadati</taxon>
        <taxon>Bacteroidota</taxon>
        <taxon>Flavobacteriia</taxon>
        <taxon>Flavobacteriales</taxon>
        <taxon>Flavobacteriaceae</taxon>
        <taxon>Flavobacterium</taxon>
    </lineage>
</organism>
<feature type="chain" id="PRO_5045234947" description="SusE outer membrane protein domain-containing protein" evidence="1">
    <location>
        <begin position="22"/>
        <end position="386"/>
    </location>
</feature>
<evidence type="ECO:0000259" key="2">
    <source>
        <dbReference type="Pfam" id="PF14292"/>
    </source>
</evidence>
<feature type="domain" description="SusE outer membrane protein" evidence="2">
    <location>
        <begin position="23"/>
        <end position="134"/>
    </location>
</feature>
<accession>A0ABP7VE26</accession>
<gene>
    <name evidence="3" type="ORF">GCM10022389_06600</name>
</gene>
<proteinExistence type="predicted"/>